<protein>
    <submittedName>
        <fullName evidence="2">Uncharacterized protein</fullName>
    </submittedName>
</protein>
<organism evidence="2 3">
    <name type="scientific">Leucosporidium creatinivorum</name>
    <dbReference type="NCBI Taxonomy" id="106004"/>
    <lineage>
        <taxon>Eukaryota</taxon>
        <taxon>Fungi</taxon>
        <taxon>Dikarya</taxon>
        <taxon>Basidiomycota</taxon>
        <taxon>Pucciniomycotina</taxon>
        <taxon>Microbotryomycetes</taxon>
        <taxon>Leucosporidiales</taxon>
        <taxon>Leucosporidium</taxon>
    </lineage>
</organism>
<feature type="region of interest" description="Disordered" evidence="1">
    <location>
        <begin position="485"/>
        <end position="526"/>
    </location>
</feature>
<sequence>MATTAPASILIPALPTDMVAQGRTLQGSESRHFISRREFELWSKSHPSVRPPSGPQPPTSATATAQQQNGEAKGYRAPQHPVSHLLQSIPPRAPSRSSRSNILSYTLHLATATRLASYTSPNGSRDLLQRAESVSDNAKVDIDEEWLESEHKAQGMWKVGVSLLKSNRLEGHLPSSVERRVALARLTEELLSNPAPEQALNRIDERDVQSSAEVEALLALKPLTSPDTTTLYHSMATHAATSARSATSVAQSLIDLKFGNAVDGEPSAPLPDTDVKPFGDSSRESETVFAEGPSALASTSELTATPHMDYRIVRGQAMRTRAKDIYATSILPSTHTTWCRRHRVPSCSVCTLVSATRVDKRRTNIPGQGLGRIAEGKQRLVDLIPQFLGLSSSLLRDLRERANGTDSDDQVEDFLKPDASSTVEINVTAAWYSILHSLLIQACLEGYLVDGWTGTTAIEVLFGVGCGVWEGRGWASRVAQSNAAESNFAKSNSGMEVDEDSEGSDSESDEDSEEEEEEREREKEKAKLVEAAQALFGSRDVAQADFERSMRDRIHEFLNVPNGSTLESHLLALNAKYPLSIFEADMVDFLESTTRLLGKPALARYDTTPIPATPGQPPASHGEPDFYALGRYFARFESRAPSPGVLERHASWEEAIGSATAAGKRRKVE</sequence>
<evidence type="ECO:0000313" key="3">
    <source>
        <dbReference type="Proteomes" id="UP000193467"/>
    </source>
</evidence>
<feature type="region of interest" description="Disordered" evidence="1">
    <location>
        <begin position="43"/>
        <end position="76"/>
    </location>
</feature>
<feature type="compositionally biased region" description="Polar residues" evidence="1">
    <location>
        <begin position="485"/>
        <end position="494"/>
    </location>
</feature>
<dbReference type="Proteomes" id="UP000193467">
    <property type="component" value="Unassembled WGS sequence"/>
</dbReference>
<accession>A0A1Y2ENH6</accession>
<keyword evidence="3" id="KW-1185">Reference proteome</keyword>
<reference evidence="2 3" key="1">
    <citation type="submission" date="2016-07" db="EMBL/GenBank/DDBJ databases">
        <title>Pervasive Adenine N6-methylation of Active Genes in Fungi.</title>
        <authorList>
            <consortium name="DOE Joint Genome Institute"/>
            <person name="Mondo S.J."/>
            <person name="Dannebaum R.O."/>
            <person name="Kuo R.C."/>
            <person name="Labutti K."/>
            <person name="Haridas S."/>
            <person name="Kuo A."/>
            <person name="Salamov A."/>
            <person name="Ahrendt S.R."/>
            <person name="Lipzen A."/>
            <person name="Sullivan W."/>
            <person name="Andreopoulos W.B."/>
            <person name="Clum A."/>
            <person name="Lindquist E."/>
            <person name="Daum C."/>
            <person name="Ramamoorthy G.K."/>
            <person name="Gryganskyi A."/>
            <person name="Culley D."/>
            <person name="Magnuson J.K."/>
            <person name="James T.Y."/>
            <person name="O'Malley M.A."/>
            <person name="Stajich J.E."/>
            <person name="Spatafora J.W."/>
            <person name="Visel A."/>
            <person name="Grigoriev I.V."/>
        </authorList>
    </citation>
    <scope>NUCLEOTIDE SEQUENCE [LARGE SCALE GENOMIC DNA]</scope>
    <source>
        <strain evidence="2 3">62-1032</strain>
    </source>
</reference>
<evidence type="ECO:0000256" key="1">
    <source>
        <dbReference type="SAM" id="MobiDB-lite"/>
    </source>
</evidence>
<comment type="caution">
    <text evidence="2">The sequence shown here is derived from an EMBL/GenBank/DDBJ whole genome shotgun (WGS) entry which is preliminary data.</text>
</comment>
<feature type="compositionally biased region" description="Pro residues" evidence="1">
    <location>
        <begin position="49"/>
        <end position="58"/>
    </location>
</feature>
<feature type="compositionally biased region" description="Acidic residues" evidence="1">
    <location>
        <begin position="496"/>
        <end position="519"/>
    </location>
</feature>
<dbReference type="EMBL" id="MCGR01000048">
    <property type="protein sequence ID" value="ORY73113.1"/>
    <property type="molecule type" value="Genomic_DNA"/>
</dbReference>
<dbReference type="InParanoid" id="A0A1Y2ENH6"/>
<evidence type="ECO:0000313" key="2">
    <source>
        <dbReference type="EMBL" id="ORY73113.1"/>
    </source>
</evidence>
<dbReference type="OrthoDB" id="2534923at2759"/>
<name>A0A1Y2ENH6_9BASI</name>
<dbReference type="AlphaFoldDB" id="A0A1Y2ENH6"/>
<proteinExistence type="predicted"/>
<gene>
    <name evidence="2" type="ORF">BCR35DRAFT_354231</name>
</gene>